<feature type="domain" description="Flavodoxin-like" evidence="1">
    <location>
        <begin position="18"/>
        <end position="75"/>
    </location>
</feature>
<evidence type="ECO:0000313" key="3">
    <source>
        <dbReference type="Proteomes" id="UP000886785"/>
    </source>
</evidence>
<dbReference type="EMBL" id="DVHF01000037">
    <property type="protein sequence ID" value="HIR56660.1"/>
    <property type="molecule type" value="Genomic_DNA"/>
</dbReference>
<evidence type="ECO:0000259" key="1">
    <source>
        <dbReference type="Pfam" id="PF12682"/>
    </source>
</evidence>
<sequence>MCHDFYIDSLQWKREFFYDLSGKTIAPFVTSGGSGFSNTISAIEELEPDAEVADGLSLGSSQASNPGDAVSEWLSSIGLAA</sequence>
<reference evidence="2" key="1">
    <citation type="submission" date="2020-10" db="EMBL/GenBank/DDBJ databases">
        <authorList>
            <person name="Gilroy R."/>
        </authorList>
    </citation>
    <scope>NUCLEOTIDE SEQUENCE</scope>
    <source>
        <strain evidence="2">ChiSjej1B19-7085</strain>
    </source>
</reference>
<accession>A0A9D1DPJ7</accession>
<dbReference type="Gene3D" id="3.40.50.360">
    <property type="match status" value="1"/>
</dbReference>
<dbReference type="GO" id="GO:0010181">
    <property type="term" value="F:FMN binding"/>
    <property type="evidence" value="ECO:0007669"/>
    <property type="project" value="InterPro"/>
</dbReference>
<dbReference type="InterPro" id="IPR029039">
    <property type="entry name" value="Flavoprotein-like_sf"/>
</dbReference>
<proteinExistence type="predicted"/>
<dbReference type="InterPro" id="IPR008254">
    <property type="entry name" value="Flavodoxin/NO_synth"/>
</dbReference>
<gene>
    <name evidence="2" type="ORF">IAA54_03245</name>
</gene>
<dbReference type="AlphaFoldDB" id="A0A9D1DPJ7"/>
<dbReference type="Proteomes" id="UP000886785">
    <property type="component" value="Unassembled WGS sequence"/>
</dbReference>
<dbReference type="PANTHER" id="PTHR39201:SF1">
    <property type="entry name" value="FLAVODOXIN-LIKE DOMAIN-CONTAINING PROTEIN"/>
    <property type="match status" value="1"/>
</dbReference>
<dbReference type="GO" id="GO:0016651">
    <property type="term" value="F:oxidoreductase activity, acting on NAD(P)H"/>
    <property type="evidence" value="ECO:0007669"/>
    <property type="project" value="UniProtKB-ARBA"/>
</dbReference>
<evidence type="ECO:0000313" key="2">
    <source>
        <dbReference type="EMBL" id="HIR56660.1"/>
    </source>
</evidence>
<protein>
    <recommendedName>
        <fullName evidence="1">Flavodoxin-like domain-containing protein</fullName>
    </recommendedName>
</protein>
<dbReference type="PANTHER" id="PTHR39201">
    <property type="entry name" value="EXPORTED PROTEIN-RELATED"/>
    <property type="match status" value="1"/>
</dbReference>
<reference evidence="2" key="2">
    <citation type="journal article" date="2021" name="PeerJ">
        <title>Extensive microbial diversity within the chicken gut microbiome revealed by metagenomics and culture.</title>
        <authorList>
            <person name="Gilroy R."/>
            <person name="Ravi A."/>
            <person name="Getino M."/>
            <person name="Pursley I."/>
            <person name="Horton D.L."/>
            <person name="Alikhan N.F."/>
            <person name="Baker D."/>
            <person name="Gharbi K."/>
            <person name="Hall N."/>
            <person name="Watson M."/>
            <person name="Adriaenssens E.M."/>
            <person name="Foster-Nyarko E."/>
            <person name="Jarju S."/>
            <person name="Secka A."/>
            <person name="Antonio M."/>
            <person name="Oren A."/>
            <person name="Chaudhuri R.R."/>
            <person name="La Ragione R."/>
            <person name="Hildebrand F."/>
            <person name="Pallen M.J."/>
        </authorList>
    </citation>
    <scope>NUCLEOTIDE SEQUENCE</scope>
    <source>
        <strain evidence="2">ChiSjej1B19-7085</strain>
    </source>
</reference>
<organism evidence="2 3">
    <name type="scientific">Candidatus Gallacutalibacter pullicola</name>
    <dbReference type="NCBI Taxonomy" id="2840830"/>
    <lineage>
        <taxon>Bacteria</taxon>
        <taxon>Bacillati</taxon>
        <taxon>Bacillota</taxon>
        <taxon>Clostridia</taxon>
        <taxon>Eubacteriales</taxon>
        <taxon>Candidatus Gallacutalibacter</taxon>
    </lineage>
</organism>
<name>A0A9D1DPJ7_9FIRM</name>
<dbReference type="Pfam" id="PF12682">
    <property type="entry name" value="Flavodoxin_4"/>
    <property type="match status" value="1"/>
</dbReference>
<comment type="caution">
    <text evidence="2">The sequence shown here is derived from an EMBL/GenBank/DDBJ whole genome shotgun (WGS) entry which is preliminary data.</text>
</comment>